<evidence type="ECO:0000313" key="4">
    <source>
        <dbReference type="Proteomes" id="UP001597304"/>
    </source>
</evidence>
<feature type="compositionally biased region" description="Basic and acidic residues" evidence="1">
    <location>
        <begin position="79"/>
        <end position="91"/>
    </location>
</feature>
<reference evidence="4" key="1">
    <citation type="journal article" date="2019" name="Int. J. Syst. Evol. Microbiol.">
        <title>The Global Catalogue of Microorganisms (GCM) 10K type strain sequencing project: providing services to taxonomists for standard genome sequencing and annotation.</title>
        <authorList>
            <consortium name="The Broad Institute Genomics Platform"/>
            <consortium name="The Broad Institute Genome Sequencing Center for Infectious Disease"/>
            <person name="Wu L."/>
            <person name="Ma J."/>
        </authorList>
    </citation>
    <scope>NUCLEOTIDE SEQUENCE [LARGE SCALE GENOMIC DNA]</scope>
    <source>
        <strain evidence="4">LMG 29247</strain>
    </source>
</reference>
<dbReference type="InterPro" id="IPR028903">
    <property type="entry name" value="Tox-REase-7_dom"/>
</dbReference>
<sequence length="398" mass="42042">MSPPISSVGRAGDNVAHAAVGMSDEAQELLESASHLGVPNTQALAQQLGKVSDPTQRTTLLNEIAPSLDARQAADVSSELDRLGKPAKLDEDAAAGAGKKDNPDGVDADLVMDLTQMGLDVAGIFDPTPISDGANTLISLGRGDWLGAALSAVSIIPYVGDAAKLGKLGKWGETVTKAIDAAKTNPAMREAIKPAMDGLKSALDKIPLDSLPESMRKPLSDLKNQVDDFAKAGKGIDFGNIPPQHHGRYERYVEKAKVDGKEPLAPDAWLKKAETVWANNAAGNAYETSVRETLGLKVGPGSKPDVIDGYIPDFPVGKQWGVMDVKNVKDITSSPQLDAFYKHAKEKGLPFNIVIGPNTETMSAPLIGKILETGGQVFKMDGDKLVPVTIEQGSRLVL</sequence>
<evidence type="ECO:0000259" key="2">
    <source>
        <dbReference type="Pfam" id="PF15649"/>
    </source>
</evidence>
<dbReference type="Proteomes" id="UP001597304">
    <property type="component" value="Unassembled WGS sequence"/>
</dbReference>
<accession>A0ABW4KWQ5</accession>
<keyword evidence="4" id="KW-1185">Reference proteome</keyword>
<dbReference type="RefSeq" id="WP_147914774.1">
    <property type="nucleotide sequence ID" value="NZ_JBHUEJ010000035.1"/>
</dbReference>
<proteinExistence type="predicted"/>
<comment type="caution">
    <text evidence="3">The sequence shown here is derived from an EMBL/GenBank/DDBJ whole genome shotgun (WGS) entry which is preliminary data.</text>
</comment>
<gene>
    <name evidence="3" type="ORF">ACFSF0_14670</name>
</gene>
<name>A0ABW4KWQ5_9BURK</name>
<dbReference type="EMBL" id="JBHUEJ010000035">
    <property type="protein sequence ID" value="MFD1711856.1"/>
    <property type="molecule type" value="Genomic_DNA"/>
</dbReference>
<dbReference type="InterPro" id="IPR018130">
    <property type="entry name" value="Ribosomal_uS2_CS"/>
</dbReference>
<dbReference type="CDD" id="cd20745">
    <property type="entry name" value="FIX_RhsA_AHH_HNH-like"/>
    <property type="match status" value="1"/>
</dbReference>
<evidence type="ECO:0000313" key="3">
    <source>
        <dbReference type="EMBL" id="MFD1711856.1"/>
    </source>
</evidence>
<feature type="region of interest" description="Disordered" evidence="1">
    <location>
        <begin position="71"/>
        <end position="105"/>
    </location>
</feature>
<dbReference type="PROSITE" id="PS00962">
    <property type="entry name" value="RIBOSOMAL_S2_1"/>
    <property type="match status" value="1"/>
</dbReference>
<protein>
    <submittedName>
        <fullName evidence="3">Toxin</fullName>
    </submittedName>
</protein>
<feature type="domain" description="Tox-REase-7" evidence="2">
    <location>
        <begin position="311"/>
        <end position="360"/>
    </location>
</feature>
<organism evidence="3 4">
    <name type="scientific">Ottowia flava</name>
    <dbReference type="NCBI Taxonomy" id="2675430"/>
    <lineage>
        <taxon>Bacteria</taxon>
        <taxon>Pseudomonadati</taxon>
        <taxon>Pseudomonadota</taxon>
        <taxon>Betaproteobacteria</taxon>
        <taxon>Burkholderiales</taxon>
        <taxon>Comamonadaceae</taxon>
        <taxon>Ottowia</taxon>
    </lineage>
</organism>
<dbReference type="Pfam" id="PF15649">
    <property type="entry name" value="Tox-REase-7"/>
    <property type="match status" value="1"/>
</dbReference>
<evidence type="ECO:0000256" key="1">
    <source>
        <dbReference type="SAM" id="MobiDB-lite"/>
    </source>
</evidence>